<name>A0A0N5CUS4_THECL</name>
<evidence type="ECO:0000259" key="3">
    <source>
        <dbReference type="Pfam" id="PF21057"/>
    </source>
</evidence>
<dbReference type="PANTHER" id="PTHR12925">
    <property type="entry name" value="HIKESHI FAMILY MEMBER"/>
    <property type="match status" value="1"/>
</dbReference>
<evidence type="ECO:0000259" key="2">
    <source>
        <dbReference type="Pfam" id="PF05603"/>
    </source>
</evidence>
<dbReference type="InterPro" id="IPR048364">
    <property type="entry name" value="Hikeshi-like_C"/>
</dbReference>
<dbReference type="GO" id="GO:0061608">
    <property type="term" value="F:nuclear import signal receptor activity"/>
    <property type="evidence" value="ECO:0007669"/>
    <property type="project" value="TreeGrafter"/>
</dbReference>
<keyword evidence="5" id="KW-1185">Reference proteome</keyword>
<dbReference type="GO" id="GO:0030544">
    <property type="term" value="F:Hsp70 protein binding"/>
    <property type="evidence" value="ECO:0007669"/>
    <property type="project" value="TreeGrafter"/>
</dbReference>
<sequence length="211" mass="23949">MACEQLKIFGVIVAGRAIQTNFIQMSDKEFVVEVDNPDVVNHIVVFLTGVLPFPEGMGGSVYICWQKSGVEMNWYYLGYISNDKPSAIFRVSQLRKKDVMHTGLFTSMARSDTNKKLGNAHIGVSVEPIANIISKNPSEETAVSQQSTLLEFLEKMVQNFVNHVLSFAVRMPRIENPREQVDFIPTSAIQNWYSNFSQRLQQNPEFWKSLP</sequence>
<dbReference type="OMA" id="WWAKFER"/>
<dbReference type="InterPro" id="IPR008493">
    <property type="entry name" value="Hikeshi-like_N"/>
</dbReference>
<dbReference type="EMBL" id="UYYF01004273">
    <property type="protein sequence ID" value="VDN01062.1"/>
    <property type="molecule type" value="Genomic_DNA"/>
</dbReference>
<reference evidence="4 5" key="2">
    <citation type="submission" date="2018-11" db="EMBL/GenBank/DDBJ databases">
        <authorList>
            <consortium name="Pathogen Informatics"/>
        </authorList>
    </citation>
    <scope>NUCLEOTIDE SEQUENCE [LARGE SCALE GENOMIC DNA]</scope>
</reference>
<dbReference type="OrthoDB" id="10248398at2759"/>
<dbReference type="Pfam" id="PF21057">
    <property type="entry name" value="Hikeshi-like_C"/>
    <property type="match status" value="1"/>
</dbReference>
<evidence type="ECO:0000313" key="6">
    <source>
        <dbReference type="WBParaSite" id="TCLT_0000402901-mRNA-1"/>
    </source>
</evidence>
<organism evidence="6">
    <name type="scientific">Thelazia callipaeda</name>
    <name type="common">Oriental eyeworm</name>
    <name type="synonym">Parasitic nematode</name>
    <dbReference type="NCBI Taxonomy" id="103827"/>
    <lineage>
        <taxon>Eukaryota</taxon>
        <taxon>Metazoa</taxon>
        <taxon>Ecdysozoa</taxon>
        <taxon>Nematoda</taxon>
        <taxon>Chromadorea</taxon>
        <taxon>Rhabditida</taxon>
        <taxon>Spirurina</taxon>
        <taxon>Spiruromorpha</taxon>
        <taxon>Thelazioidea</taxon>
        <taxon>Thelaziidae</taxon>
        <taxon>Thelazia</taxon>
    </lineage>
</organism>
<dbReference type="AlphaFoldDB" id="A0A0N5CUS4"/>
<dbReference type="GO" id="GO:0006606">
    <property type="term" value="P:protein import into nucleus"/>
    <property type="evidence" value="ECO:0007669"/>
    <property type="project" value="TreeGrafter"/>
</dbReference>
<dbReference type="InterPro" id="IPR031318">
    <property type="entry name" value="OPI10"/>
</dbReference>
<accession>A0A0N5CUS4</accession>
<evidence type="ECO:0000256" key="1">
    <source>
        <dbReference type="ARBA" id="ARBA00006623"/>
    </source>
</evidence>
<gene>
    <name evidence="4" type="ORF">TCLT_LOCUS4018</name>
</gene>
<comment type="similarity">
    <text evidence="1">Belongs to the OPI10 family.</text>
</comment>
<feature type="domain" description="Hikeshi-like C-terminal" evidence="3">
    <location>
        <begin position="149"/>
        <end position="208"/>
    </location>
</feature>
<dbReference type="PANTHER" id="PTHR12925:SF0">
    <property type="entry name" value="PROTEIN HIKESHI"/>
    <property type="match status" value="1"/>
</dbReference>
<dbReference type="Pfam" id="PF05603">
    <property type="entry name" value="Hikeshi-like_N"/>
    <property type="match status" value="1"/>
</dbReference>
<dbReference type="GO" id="GO:0005634">
    <property type="term" value="C:nucleus"/>
    <property type="evidence" value="ECO:0007669"/>
    <property type="project" value="TreeGrafter"/>
</dbReference>
<reference evidence="6" key="1">
    <citation type="submission" date="2017-02" db="UniProtKB">
        <authorList>
            <consortium name="WormBaseParasite"/>
        </authorList>
    </citation>
    <scope>IDENTIFICATION</scope>
</reference>
<dbReference type="STRING" id="103827.A0A0N5CUS4"/>
<evidence type="ECO:0000313" key="4">
    <source>
        <dbReference type="EMBL" id="VDN01062.1"/>
    </source>
</evidence>
<dbReference type="WBParaSite" id="TCLT_0000402901-mRNA-1">
    <property type="protein sequence ID" value="TCLT_0000402901-mRNA-1"/>
    <property type="gene ID" value="TCLT_0000402901"/>
</dbReference>
<evidence type="ECO:0000313" key="5">
    <source>
        <dbReference type="Proteomes" id="UP000276776"/>
    </source>
</evidence>
<protein>
    <submittedName>
        <fullName evidence="6">DUF775 domain-containing protein</fullName>
    </submittedName>
</protein>
<dbReference type="GO" id="GO:0005829">
    <property type="term" value="C:cytosol"/>
    <property type="evidence" value="ECO:0007669"/>
    <property type="project" value="TreeGrafter"/>
</dbReference>
<dbReference type="Proteomes" id="UP000276776">
    <property type="component" value="Unassembled WGS sequence"/>
</dbReference>
<proteinExistence type="inferred from homology"/>
<feature type="domain" description="Hikeshi-like N-terminal" evidence="2">
    <location>
        <begin position="12"/>
        <end position="138"/>
    </location>
</feature>